<feature type="compositionally biased region" description="Polar residues" evidence="1">
    <location>
        <begin position="1"/>
        <end position="24"/>
    </location>
</feature>
<accession>A0A6A6A7S4</accession>
<gene>
    <name evidence="2" type="ORF">P153DRAFT_397911</name>
</gene>
<dbReference type="InterPro" id="IPR038883">
    <property type="entry name" value="AN11006-like"/>
</dbReference>
<organism evidence="2 3">
    <name type="scientific">Dothidotthia symphoricarpi CBS 119687</name>
    <dbReference type="NCBI Taxonomy" id="1392245"/>
    <lineage>
        <taxon>Eukaryota</taxon>
        <taxon>Fungi</taxon>
        <taxon>Dikarya</taxon>
        <taxon>Ascomycota</taxon>
        <taxon>Pezizomycotina</taxon>
        <taxon>Dothideomycetes</taxon>
        <taxon>Pleosporomycetidae</taxon>
        <taxon>Pleosporales</taxon>
        <taxon>Dothidotthiaceae</taxon>
        <taxon>Dothidotthia</taxon>
    </lineage>
</organism>
<dbReference type="GeneID" id="54412031"/>
<proteinExistence type="predicted"/>
<name>A0A6A6A7S4_9PLEO</name>
<sequence>MGATQSQTEILPCQKSHNSYSPISTVEIPPTPSTPKNTSSPLQPLQTTALSPANDNAPPCFRFLDLPPELRNMVYKELMAVGKVFYTPDDYDIRNGSRFRDYDLFPKPELQLLRVCKQVHEEAESVYLSSNLFVLPIEWQRCHPFVKTRRPPIERHLCSSAGLSHIRKVSVAVDQKLSELSGYSFNDWKRDEAMRYTTRYAQKTDRQRFRKVHDSHLEDVYVRWANMFRNLQLFRGGLSHVEIDFTNAFCSIGDCRPIYSSPMRWIRSIKPKFIQVLGMLDMDEKQDFMEKAFFEGITHDELRYKYGLRFRKFGDGYH</sequence>
<dbReference type="RefSeq" id="XP_033522421.1">
    <property type="nucleotide sequence ID" value="XM_033671599.1"/>
</dbReference>
<dbReference type="OrthoDB" id="62952at2759"/>
<feature type="region of interest" description="Disordered" evidence="1">
    <location>
        <begin position="1"/>
        <end position="51"/>
    </location>
</feature>
<dbReference type="PANTHER" id="PTHR42085">
    <property type="entry name" value="F-BOX DOMAIN-CONTAINING PROTEIN"/>
    <property type="match status" value="1"/>
</dbReference>
<dbReference type="Proteomes" id="UP000799771">
    <property type="component" value="Unassembled WGS sequence"/>
</dbReference>
<evidence type="ECO:0000313" key="2">
    <source>
        <dbReference type="EMBL" id="KAF2128032.1"/>
    </source>
</evidence>
<feature type="compositionally biased region" description="Polar residues" evidence="1">
    <location>
        <begin position="42"/>
        <end position="51"/>
    </location>
</feature>
<keyword evidence="3" id="KW-1185">Reference proteome</keyword>
<dbReference type="AlphaFoldDB" id="A0A6A6A7S4"/>
<evidence type="ECO:0000313" key="3">
    <source>
        <dbReference type="Proteomes" id="UP000799771"/>
    </source>
</evidence>
<dbReference type="EMBL" id="ML977509">
    <property type="protein sequence ID" value="KAF2128032.1"/>
    <property type="molecule type" value="Genomic_DNA"/>
</dbReference>
<reference evidence="2" key="1">
    <citation type="journal article" date="2020" name="Stud. Mycol.">
        <title>101 Dothideomycetes genomes: a test case for predicting lifestyles and emergence of pathogens.</title>
        <authorList>
            <person name="Haridas S."/>
            <person name="Albert R."/>
            <person name="Binder M."/>
            <person name="Bloem J."/>
            <person name="Labutti K."/>
            <person name="Salamov A."/>
            <person name="Andreopoulos B."/>
            <person name="Baker S."/>
            <person name="Barry K."/>
            <person name="Bills G."/>
            <person name="Bluhm B."/>
            <person name="Cannon C."/>
            <person name="Castanera R."/>
            <person name="Culley D."/>
            <person name="Daum C."/>
            <person name="Ezra D."/>
            <person name="Gonzalez J."/>
            <person name="Henrissat B."/>
            <person name="Kuo A."/>
            <person name="Liang C."/>
            <person name="Lipzen A."/>
            <person name="Lutzoni F."/>
            <person name="Magnuson J."/>
            <person name="Mondo S."/>
            <person name="Nolan M."/>
            <person name="Ohm R."/>
            <person name="Pangilinan J."/>
            <person name="Park H.-J."/>
            <person name="Ramirez L."/>
            <person name="Alfaro M."/>
            <person name="Sun H."/>
            <person name="Tritt A."/>
            <person name="Yoshinaga Y."/>
            <person name="Zwiers L.-H."/>
            <person name="Turgeon B."/>
            <person name="Goodwin S."/>
            <person name="Spatafora J."/>
            <person name="Crous P."/>
            <person name="Grigoriev I."/>
        </authorList>
    </citation>
    <scope>NUCLEOTIDE SEQUENCE</scope>
    <source>
        <strain evidence="2">CBS 119687</strain>
    </source>
</reference>
<protein>
    <submittedName>
        <fullName evidence="2">Uncharacterized protein</fullName>
    </submittedName>
</protein>
<evidence type="ECO:0000256" key="1">
    <source>
        <dbReference type="SAM" id="MobiDB-lite"/>
    </source>
</evidence>
<dbReference type="PANTHER" id="PTHR42085:SF1">
    <property type="entry name" value="F-BOX DOMAIN-CONTAINING PROTEIN"/>
    <property type="match status" value="1"/>
</dbReference>